<keyword evidence="1" id="KW-0472">Membrane</keyword>
<reference evidence="2 3" key="1">
    <citation type="journal article" date="2022" name="Allergy">
        <title>Genome assembly and annotation of Periplaneta americana reveal a comprehensive cockroach allergen profile.</title>
        <authorList>
            <person name="Wang L."/>
            <person name="Xiong Q."/>
            <person name="Saelim N."/>
            <person name="Wang L."/>
            <person name="Nong W."/>
            <person name="Wan A.T."/>
            <person name="Shi M."/>
            <person name="Liu X."/>
            <person name="Cao Q."/>
            <person name="Hui J.H.L."/>
            <person name="Sookrung N."/>
            <person name="Leung T.F."/>
            <person name="Tungtrongchitr A."/>
            <person name="Tsui S.K.W."/>
        </authorList>
    </citation>
    <scope>NUCLEOTIDE SEQUENCE [LARGE SCALE GENOMIC DNA]</scope>
    <source>
        <strain evidence="2">PWHHKU_190912</strain>
    </source>
</reference>
<dbReference type="EMBL" id="JAJSOF020000036">
    <property type="protein sequence ID" value="KAJ4428768.1"/>
    <property type="molecule type" value="Genomic_DNA"/>
</dbReference>
<proteinExistence type="predicted"/>
<organism evidence="2 3">
    <name type="scientific">Periplaneta americana</name>
    <name type="common">American cockroach</name>
    <name type="synonym">Blatta americana</name>
    <dbReference type="NCBI Taxonomy" id="6978"/>
    <lineage>
        <taxon>Eukaryota</taxon>
        <taxon>Metazoa</taxon>
        <taxon>Ecdysozoa</taxon>
        <taxon>Arthropoda</taxon>
        <taxon>Hexapoda</taxon>
        <taxon>Insecta</taxon>
        <taxon>Pterygota</taxon>
        <taxon>Neoptera</taxon>
        <taxon>Polyneoptera</taxon>
        <taxon>Dictyoptera</taxon>
        <taxon>Blattodea</taxon>
        <taxon>Blattoidea</taxon>
        <taxon>Blattidae</taxon>
        <taxon>Blattinae</taxon>
        <taxon>Periplaneta</taxon>
    </lineage>
</organism>
<protein>
    <submittedName>
        <fullName evidence="2">Uncharacterized protein</fullName>
    </submittedName>
</protein>
<gene>
    <name evidence="2" type="ORF">ANN_25761</name>
</gene>
<feature type="transmembrane region" description="Helical" evidence="1">
    <location>
        <begin position="21"/>
        <end position="40"/>
    </location>
</feature>
<comment type="caution">
    <text evidence="2">The sequence shown here is derived from an EMBL/GenBank/DDBJ whole genome shotgun (WGS) entry which is preliminary data.</text>
</comment>
<evidence type="ECO:0000313" key="2">
    <source>
        <dbReference type="EMBL" id="KAJ4428768.1"/>
    </source>
</evidence>
<dbReference type="Proteomes" id="UP001148838">
    <property type="component" value="Unassembled WGS sequence"/>
</dbReference>
<evidence type="ECO:0000313" key="3">
    <source>
        <dbReference type="Proteomes" id="UP001148838"/>
    </source>
</evidence>
<name>A0ABQ8S496_PERAM</name>
<keyword evidence="3" id="KW-1185">Reference proteome</keyword>
<keyword evidence="1" id="KW-1133">Transmembrane helix</keyword>
<keyword evidence="1" id="KW-0812">Transmembrane</keyword>
<accession>A0ABQ8S496</accession>
<sequence>MPKQRWTIIQPEWRYRVVSTMIPPAVIAGLIFVLFFTTLYELRVYLTSYHRTTVVEGGSKRCFRFSKEILYDDIRRGRTLRRVRYACTRLDMRNSILKHWSSAPGEDIICTPIPEAFPGGSADVTKSEKYEAPIDTINFVRDRAYLLVFRTEPIREYAIRKVQDNRESLELNGLHQLLVYADDVNM</sequence>
<evidence type="ECO:0000256" key="1">
    <source>
        <dbReference type="SAM" id="Phobius"/>
    </source>
</evidence>